<reference evidence="1 2" key="1">
    <citation type="journal article" date="2014" name="BMC Genomics">
        <title>Genome sequencing of four Aureobasidium pullulans varieties: biotechnological potential, stress tolerance, and description of new species.</title>
        <authorList>
            <person name="Gostin Ar C."/>
            <person name="Ohm R.A."/>
            <person name="Kogej T."/>
            <person name="Sonjak S."/>
            <person name="Turk M."/>
            <person name="Zajc J."/>
            <person name="Zalar P."/>
            <person name="Grube M."/>
            <person name="Sun H."/>
            <person name="Han J."/>
            <person name="Sharma A."/>
            <person name="Chiniquy J."/>
            <person name="Ngan C.Y."/>
            <person name="Lipzen A."/>
            <person name="Barry K."/>
            <person name="Grigoriev I.V."/>
            <person name="Gunde-Cimerman N."/>
        </authorList>
    </citation>
    <scope>NUCLEOTIDE SEQUENCE [LARGE SCALE GENOMIC DNA]</scope>
    <source>
        <strain evidence="1 2">EXF-2481</strain>
    </source>
</reference>
<accession>A0A074YKY6</accession>
<dbReference type="AlphaFoldDB" id="A0A074YKY6"/>
<protein>
    <submittedName>
        <fullName evidence="1">Uncharacterized protein</fullName>
    </submittedName>
</protein>
<dbReference type="GeneID" id="25370046"/>
<organism evidence="1 2">
    <name type="scientific">Aureobasidium subglaciale (strain EXF-2481)</name>
    <name type="common">Aureobasidium pullulans var. subglaciale</name>
    <dbReference type="NCBI Taxonomy" id="1043005"/>
    <lineage>
        <taxon>Eukaryota</taxon>
        <taxon>Fungi</taxon>
        <taxon>Dikarya</taxon>
        <taxon>Ascomycota</taxon>
        <taxon>Pezizomycotina</taxon>
        <taxon>Dothideomycetes</taxon>
        <taxon>Dothideomycetidae</taxon>
        <taxon>Dothideales</taxon>
        <taxon>Saccotheciaceae</taxon>
        <taxon>Aureobasidium</taxon>
    </lineage>
</organism>
<dbReference type="InParanoid" id="A0A074YKY6"/>
<dbReference type="HOGENOM" id="CLU_2170584_0_0_1"/>
<evidence type="ECO:0000313" key="2">
    <source>
        <dbReference type="Proteomes" id="UP000030641"/>
    </source>
</evidence>
<dbReference type="EMBL" id="KL584756">
    <property type="protein sequence ID" value="KEQ96699.1"/>
    <property type="molecule type" value="Genomic_DNA"/>
</dbReference>
<proteinExistence type="predicted"/>
<name>A0A074YKY6_AURSE</name>
<sequence>MSRYCRRENIAWKSVAWQSRLRIFLMSVAWMTMSSVGCASEVVRFHVLCSDDTAYAGCNTADGVLLSTDDRNISMPGVCRVGCCLGFVAGKCRKCCSGNCWFVAQEILLW</sequence>
<dbReference type="RefSeq" id="XP_013345187.1">
    <property type="nucleotide sequence ID" value="XM_013489733.1"/>
</dbReference>
<dbReference type="Proteomes" id="UP000030641">
    <property type="component" value="Unassembled WGS sequence"/>
</dbReference>
<keyword evidence="2" id="KW-1185">Reference proteome</keyword>
<evidence type="ECO:0000313" key="1">
    <source>
        <dbReference type="EMBL" id="KEQ96699.1"/>
    </source>
</evidence>
<gene>
    <name evidence="1" type="ORF">AUEXF2481DRAFT_651522</name>
</gene>